<keyword evidence="7" id="KW-1185">Reference proteome</keyword>
<evidence type="ECO:0000256" key="3">
    <source>
        <dbReference type="PROSITE-ProRule" id="PRU00191"/>
    </source>
</evidence>
<dbReference type="PROSITE" id="PS50119">
    <property type="entry name" value="ZF_BBOX"/>
    <property type="match status" value="1"/>
</dbReference>
<keyword evidence="1 3" id="KW-0727">SH2 domain</keyword>
<dbReference type="PANTHER" id="PTHR19969:SF5">
    <property type="entry name" value="CRK-LIKE PROTEIN"/>
    <property type="match status" value="1"/>
</dbReference>
<dbReference type="SUPFAM" id="SSF55550">
    <property type="entry name" value="SH2 domain"/>
    <property type="match status" value="1"/>
</dbReference>
<dbReference type="PANTHER" id="PTHR19969">
    <property type="entry name" value="SH2-SH3 ADAPTOR PROTEIN-RELATED"/>
    <property type="match status" value="1"/>
</dbReference>
<dbReference type="GO" id="GO:0016477">
    <property type="term" value="P:cell migration"/>
    <property type="evidence" value="ECO:0007669"/>
    <property type="project" value="TreeGrafter"/>
</dbReference>
<feature type="domain" description="B box-type" evidence="5">
    <location>
        <begin position="11"/>
        <end position="58"/>
    </location>
</feature>
<dbReference type="PRINTS" id="PR00401">
    <property type="entry name" value="SH2DOMAIN"/>
</dbReference>
<evidence type="ECO:0000313" key="6">
    <source>
        <dbReference type="EMBL" id="CAC5421970.1"/>
    </source>
</evidence>
<dbReference type="AlphaFoldDB" id="A0A6J8END8"/>
<sequence>MAEQSNEKAAQMAFMCQFCDQQNIKWKCVDCGVFLCDSCKEIIHTSSRSSDKHRILSIKDIGKVMSTFTINEIQCNDNEPWFHGQMKRIEAEKLLQKYKYMGDGAFLVRESETEKGNYSLDVLANDKPLHIRIYTKEESGHLQFVSGNCAGYNSLKDIINSYKKRSMTRTVYGDLFTLTEPVPKEPTCDN</sequence>
<dbReference type="InterPro" id="IPR036860">
    <property type="entry name" value="SH2_dom_sf"/>
</dbReference>
<evidence type="ECO:0000313" key="7">
    <source>
        <dbReference type="Proteomes" id="UP000507470"/>
    </source>
</evidence>
<proteinExistence type="predicted"/>
<dbReference type="InterPro" id="IPR000315">
    <property type="entry name" value="Znf_B-box"/>
</dbReference>
<dbReference type="Pfam" id="PF00017">
    <property type="entry name" value="SH2"/>
    <property type="match status" value="1"/>
</dbReference>
<keyword evidence="2" id="KW-0479">Metal-binding</keyword>
<dbReference type="GO" id="GO:0004435">
    <property type="term" value="F:phosphatidylinositol-4,5-bisphosphate phospholipase C activity"/>
    <property type="evidence" value="ECO:0007669"/>
    <property type="project" value="UniProtKB-EC"/>
</dbReference>
<organism evidence="6 7">
    <name type="scientific">Mytilus coruscus</name>
    <name type="common">Sea mussel</name>
    <dbReference type="NCBI Taxonomy" id="42192"/>
    <lineage>
        <taxon>Eukaryota</taxon>
        <taxon>Metazoa</taxon>
        <taxon>Spiralia</taxon>
        <taxon>Lophotrochozoa</taxon>
        <taxon>Mollusca</taxon>
        <taxon>Bivalvia</taxon>
        <taxon>Autobranchia</taxon>
        <taxon>Pteriomorphia</taxon>
        <taxon>Mytilida</taxon>
        <taxon>Mytiloidea</taxon>
        <taxon>Mytilidae</taxon>
        <taxon>Mytilinae</taxon>
        <taxon>Mytilus</taxon>
    </lineage>
</organism>
<keyword evidence="6" id="KW-0378">Hydrolase</keyword>
<accession>A0A6J8END8</accession>
<dbReference type="GO" id="GO:0030971">
    <property type="term" value="F:receptor tyrosine kinase binding"/>
    <property type="evidence" value="ECO:0007669"/>
    <property type="project" value="TreeGrafter"/>
</dbReference>
<dbReference type="CDD" id="cd19757">
    <property type="entry name" value="Bbox1"/>
    <property type="match status" value="1"/>
</dbReference>
<dbReference type="Proteomes" id="UP000507470">
    <property type="component" value="Unassembled WGS sequence"/>
</dbReference>
<dbReference type="Gene3D" id="3.30.505.10">
    <property type="entry name" value="SH2 domain"/>
    <property type="match status" value="1"/>
</dbReference>
<evidence type="ECO:0000256" key="2">
    <source>
        <dbReference type="PROSITE-ProRule" id="PRU00024"/>
    </source>
</evidence>
<dbReference type="OrthoDB" id="5914531at2759"/>
<dbReference type="InterPro" id="IPR051184">
    <property type="entry name" value="Tyrosine-phos_adapter"/>
</dbReference>
<name>A0A6J8END8_MYTCO</name>
<dbReference type="GO" id="GO:0005737">
    <property type="term" value="C:cytoplasm"/>
    <property type="evidence" value="ECO:0007669"/>
    <property type="project" value="TreeGrafter"/>
</dbReference>
<dbReference type="SMART" id="SM00336">
    <property type="entry name" value="BBOX"/>
    <property type="match status" value="1"/>
</dbReference>
<dbReference type="PROSITE" id="PS50001">
    <property type="entry name" value="SH2"/>
    <property type="match status" value="1"/>
</dbReference>
<reference evidence="6 7" key="1">
    <citation type="submission" date="2020-06" db="EMBL/GenBank/DDBJ databases">
        <authorList>
            <person name="Li R."/>
            <person name="Bekaert M."/>
        </authorList>
    </citation>
    <scope>NUCLEOTIDE SEQUENCE [LARGE SCALE GENOMIC DNA]</scope>
    <source>
        <strain evidence="7">wild</strain>
    </source>
</reference>
<dbReference type="Pfam" id="PF00643">
    <property type="entry name" value="zf-B_box"/>
    <property type="match status" value="1"/>
</dbReference>
<feature type="domain" description="SH2" evidence="4">
    <location>
        <begin position="81"/>
        <end position="182"/>
    </location>
</feature>
<gene>
    <name evidence="6" type="ORF">MCOR_54045</name>
</gene>
<dbReference type="GO" id="GO:0007167">
    <property type="term" value="P:enzyme-linked receptor protein signaling pathway"/>
    <property type="evidence" value="ECO:0007669"/>
    <property type="project" value="TreeGrafter"/>
</dbReference>
<keyword evidence="2" id="KW-0863">Zinc-finger</keyword>
<dbReference type="SMART" id="SM00252">
    <property type="entry name" value="SH2"/>
    <property type="match status" value="1"/>
</dbReference>
<dbReference type="GO" id="GO:0035591">
    <property type="term" value="F:signaling adaptor activity"/>
    <property type="evidence" value="ECO:0007669"/>
    <property type="project" value="TreeGrafter"/>
</dbReference>
<protein>
    <submittedName>
        <fullName evidence="6">PLCG1</fullName>
        <ecNumber evidence="6">3.1.4.11</ecNumber>
    </submittedName>
</protein>
<dbReference type="InterPro" id="IPR000980">
    <property type="entry name" value="SH2"/>
</dbReference>
<dbReference type="Gene3D" id="4.10.830.40">
    <property type="match status" value="1"/>
</dbReference>
<dbReference type="EMBL" id="CACVKT020009468">
    <property type="protein sequence ID" value="CAC5421970.1"/>
    <property type="molecule type" value="Genomic_DNA"/>
</dbReference>
<dbReference type="GO" id="GO:0008270">
    <property type="term" value="F:zinc ion binding"/>
    <property type="evidence" value="ECO:0007669"/>
    <property type="project" value="UniProtKB-KW"/>
</dbReference>
<evidence type="ECO:0000259" key="4">
    <source>
        <dbReference type="PROSITE" id="PS50001"/>
    </source>
</evidence>
<evidence type="ECO:0000256" key="1">
    <source>
        <dbReference type="ARBA" id="ARBA00022999"/>
    </source>
</evidence>
<evidence type="ECO:0000259" key="5">
    <source>
        <dbReference type="PROSITE" id="PS50119"/>
    </source>
</evidence>
<dbReference type="EC" id="3.1.4.11" evidence="6"/>
<keyword evidence="2" id="KW-0862">Zinc</keyword>